<evidence type="ECO:0000256" key="1">
    <source>
        <dbReference type="ARBA" id="ARBA00022741"/>
    </source>
</evidence>
<sequence length="178" mass="21077">MSEYQTEADVEKFIYKISDAVWKRPFGIRLFDEIEKAHRGVMDLFLQILDDGRLENRYGRQVNFRNCYIIMTSNIGHEAFERARRTSTDMTKNVELASDILQRADAFRPELVNRMNAIVPFVHLQSNVRDMIAEKRLDGIKDLLLENYNIKFDYNKKVIRYITREVQTKKQQLVVVVI</sequence>
<accession>A0A2K0AX95</accession>
<reference evidence="4 5" key="1">
    <citation type="submission" date="2017-12" db="EMBL/GenBank/DDBJ databases">
        <title>FDA dAtabase for Regulatory Grade micrObial Sequences (FDA-ARGOS): Supporting development and validation of Infectious Disease Dx tests.</title>
        <authorList>
            <person name="Hoffmann M."/>
            <person name="Allard M."/>
            <person name="Evans P."/>
            <person name="Brown E."/>
            <person name="Tallon L."/>
            <person name="Sadzewicz L."/>
            <person name="Sengamalay N."/>
            <person name="Ott S."/>
            <person name="Godinez A."/>
            <person name="Nagaraj S."/>
            <person name="Vavikolanu K."/>
            <person name="Aluvathingal J."/>
            <person name="Nadendla S."/>
            <person name="Sichtig H."/>
        </authorList>
    </citation>
    <scope>NUCLEOTIDE SEQUENCE [LARGE SCALE GENOMIC DNA]</scope>
    <source>
        <strain evidence="4 5">FDAARGOS_148</strain>
    </source>
</reference>
<evidence type="ECO:0000313" key="5">
    <source>
        <dbReference type="Proteomes" id="UP000053523"/>
    </source>
</evidence>
<organism evidence="4 5">
    <name type="scientific">Staphylococcus haemolyticus</name>
    <dbReference type="NCBI Taxonomy" id="1283"/>
    <lineage>
        <taxon>Bacteria</taxon>
        <taxon>Bacillati</taxon>
        <taxon>Bacillota</taxon>
        <taxon>Bacilli</taxon>
        <taxon>Bacillales</taxon>
        <taxon>Staphylococcaceae</taxon>
        <taxon>Staphylococcus</taxon>
    </lineage>
</organism>
<keyword evidence="2" id="KW-0067">ATP-binding</keyword>
<gene>
    <name evidence="4" type="ORF">AL503_002405</name>
</gene>
<dbReference type="Gene3D" id="3.40.50.300">
    <property type="entry name" value="P-loop containing nucleotide triphosphate hydrolases"/>
    <property type="match status" value="1"/>
</dbReference>
<evidence type="ECO:0000259" key="3">
    <source>
        <dbReference type="Pfam" id="PF07724"/>
    </source>
</evidence>
<proteinExistence type="predicted"/>
<name>A0A2K0AX95_STAHA</name>
<dbReference type="GO" id="GO:0016887">
    <property type="term" value="F:ATP hydrolysis activity"/>
    <property type="evidence" value="ECO:0007669"/>
    <property type="project" value="InterPro"/>
</dbReference>
<dbReference type="InterPro" id="IPR003959">
    <property type="entry name" value="ATPase_AAA_core"/>
</dbReference>
<protein>
    <recommendedName>
        <fullName evidence="3">ATPase AAA-type core domain-containing protein</fullName>
    </recommendedName>
</protein>
<dbReference type="GO" id="GO:0005737">
    <property type="term" value="C:cytoplasm"/>
    <property type="evidence" value="ECO:0007669"/>
    <property type="project" value="TreeGrafter"/>
</dbReference>
<keyword evidence="1" id="KW-0547">Nucleotide-binding</keyword>
<dbReference type="AlphaFoldDB" id="A0A2K0AX95"/>
<dbReference type="PRINTS" id="PR00300">
    <property type="entry name" value="CLPPROTEASEA"/>
</dbReference>
<evidence type="ECO:0000313" key="4">
    <source>
        <dbReference type="EMBL" id="PNN29654.1"/>
    </source>
</evidence>
<dbReference type="InterPro" id="IPR050130">
    <property type="entry name" value="ClpA_ClpB"/>
</dbReference>
<evidence type="ECO:0000256" key="2">
    <source>
        <dbReference type="ARBA" id="ARBA00022840"/>
    </source>
</evidence>
<dbReference type="InterPro" id="IPR001270">
    <property type="entry name" value="ClpA/B"/>
</dbReference>
<dbReference type="GO" id="GO:0005524">
    <property type="term" value="F:ATP binding"/>
    <property type="evidence" value="ECO:0007669"/>
    <property type="project" value="UniProtKB-KW"/>
</dbReference>
<comment type="caution">
    <text evidence="4">The sequence shown here is derived from an EMBL/GenBank/DDBJ whole genome shotgun (WGS) entry which is preliminary data.</text>
</comment>
<dbReference type="SUPFAM" id="SSF52540">
    <property type="entry name" value="P-loop containing nucleoside triphosphate hydrolases"/>
    <property type="match status" value="1"/>
</dbReference>
<dbReference type="InterPro" id="IPR027417">
    <property type="entry name" value="P-loop_NTPase"/>
</dbReference>
<dbReference type="PANTHER" id="PTHR11638:SF18">
    <property type="entry name" value="HEAT SHOCK PROTEIN 104"/>
    <property type="match status" value="1"/>
</dbReference>
<dbReference type="EMBL" id="LORN02000007">
    <property type="protein sequence ID" value="PNN29654.1"/>
    <property type="molecule type" value="Genomic_DNA"/>
</dbReference>
<dbReference type="Proteomes" id="UP000053523">
    <property type="component" value="Unassembled WGS sequence"/>
</dbReference>
<dbReference type="Pfam" id="PF07724">
    <property type="entry name" value="AAA_2"/>
    <property type="match status" value="1"/>
</dbReference>
<dbReference type="PANTHER" id="PTHR11638">
    <property type="entry name" value="ATP-DEPENDENT CLP PROTEASE"/>
    <property type="match status" value="1"/>
</dbReference>
<feature type="domain" description="ATPase AAA-type core" evidence="3">
    <location>
        <begin position="18"/>
        <end position="117"/>
    </location>
</feature>
<dbReference type="GO" id="GO:0034605">
    <property type="term" value="P:cellular response to heat"/>
    <property type="evidence" value="ECO:0007669"/>
    <property type="project" value="TreeGrafter"/>
</dbReference>